<dbReference type="Proteomes" id="UP000177407">
    <property type="component" value="Unassembled WGS sequence"/>
</dbReference>
<protein>
    <recommendedName>
        <fullName evidence="4">DUF11 domain-containing protein</fullName>
    </recommendedName>
</protein>
<keyword evidence="1" id="KW-1133">Transmembrane helix</keyword>
<accession>A0A1F5S4K8</accession>
<dbReference type="PANTHER" id="PTHR34819">
    <property type="entry name" value="LARGE CYSTEINE-RICH PERIPLASMIC PROTEIN OMCB"/>
    <property type="match status" value="1"/>
</dbReference>
<dbReference type="InterPro" id="IPR051172">
    <property type="entry name" value="Chlamydia_OmcB"/>
</dbReference>
<proteinExistence type="predicted"/>
<evidence type="ECO:0008006" key="4">
    <source>
        <dbReference type="Google" id="ProtNLM"/>
    </source>
</evidence>
<dbReference type="AlphaFoldDB" id="A0A1F5S4K8"/>
<reference evidence="2 3" key="1">
    <citation type="journal article" date="2016" name="Nat. Commun.">
        <title>Thousands of microbial genomes shed light on interconnected biogeochemical processes in an aquifer system.</title>
        <authorList>
            <person name="Anantharaman K."/>
            <person name="Brown C.T."/>
            <person name="Hug L.A."/>
            <person name="Sharon I."/>
            <person name="Castelle C.J."/>
            <person name="Probst A.J."/>
            <person name="Thomas B.C."/>
            <person name="Singh A."/>
            <person name="Wilkins M.J."/>
            <person name="Karaoz U."/>
            <person name="Brodie E.L."/>
            <person name="Williams K.H."/>
            <person name="Hubbard S.S."/>
            <person name="Banfield J.F."/>
        </authorList>
    </citation>
    <scope>NUCLEOTIDE SEQUENCE [LARGE SCALE GENOMIC DNA]</scope>
</reference>
<evidence type="ECO:0000313" key="2">
    <source>
        <dbReference type="EMBL" id="OGF21625.1"/>
    </source>
</evidence>
<comment type="caution">
    <text evidence="2">The sequence shown here is derived from an EMBL/GenBank/DDBJ whole genome shotgun (WGS) entry which is preliminary data.</text>
</comment>
<dbReference type="Gene3D" id="2.60.40.1170">
    <property type="entry name" value="Mu homology domain, subdomain B"/>
    <property type="match status" value="1"/>
</dbReference>
<keyword evidence="1" id="KW-0472">Membrane</keyword>
<name>A0A1F5S4K8_9BACT</name>
<organism evidence="2 3">
    <name type="scientific">Candidatus Falkowbacteria bacterium RIFOXYA2_FULL_38_12</name>
    <dbReference type="NCBI Taxonomy" id="1797993"/>
    <lineage>
        <taxon>Bacteria</taxon>
        <taxon>Candidatus Falkowiibacteriota</taxon>
    </lineage>
</organism>
<evidence type="ECO:0000313" key="3">
    <source>
        <dbReference type="Proteomes" id="UP000177407"/>
    </source>
</evidence>
<dbReference type="Gene3D" id="2.60.40.10">
    <property type="entry name" value="Immunoglobulins"/>
    <property type="match status" value="1"/>
</dbReference>
<dbReference type="EMBL" id="MFGA01000002">
    <property type="protein sequence ID" value="OGF21625.1"/>
    <property type="molecule type" value="Genomic_DNA"/>
</dbReference>
<evidence type="ECO:0000256" key="1">
    <source>
        <dbReference type="SAM" id="Phobius"/>
    </source>
</evidence>
<gene>
    <name evidence="2" type="ORF">A2257_02390</name>
</gene>
<dbReference type="InterPro" id="IPR013783">
    <property type="entry name" value="Ig-like_fold"/>
</dbReference>
<feature type="transmembrane region" description="Helical" evidence="1">
    <location>
        <begin position="72"/>
        <end position="94"/>
    </location>
</feature>
<dbReference type="PANTHER" id="PTHR34819:SF5">
    <property type="entry name" value="CONSERVED REPEAT DOMAIN PROTEIN"/>
    <property type="match status" value="1"/>
</dbReference>
<keyword evidence="1" id="KW-0812">Transmembrane</keyword>
<sequence length="650" mass="71138">MPRIRSKREGDEDADFDEFLGVSRSSPKKTRKRGRSKKAIGDDLKRIYADNNGDLPDMSKIYHKKKNRAKGALIGFAVFFATLAVLSWAGFLFFGKGQNFSGDKVVLEITSPDKVAGGDEIEYIIKYGNNEEVPLGQGEIEVRYPDNFVFTEATPVPAEEKFWQLGSLAKGDSGEIKIKGNLRGEIDSLQTLQAILSYKPGNFNSDFDKVATAVTKIEKSSLEMDVTGPTRVLAGGEATFKIKYKNISSADLTDVRILVTAPSDFSFKVKEGEKEKNSWDFSKIEAGKEAEMEFSGTFGPAAEGKKELKAQVGLINGEDFAPQGEDTYSLDVAQGAMLLTLVMNGDANDRSVNFGDALNYSINFKNKEQAELGDVEVEMVFESTSRDNKMVLDWSSLQDSSKGTIVGTQISPTVRQGKITWTKKQIPKLAKLAPGEESAINFQIRVRPSVDFGNWGVSDFEIKSLAAVKVGKIGGEVKEEKIDGNIINLKINSDVALGAEARYFNDDNIAVGSGSLPPKVGETTAYRIFWTVSNSLHEIENMKVVATLPANVKWSNKTDIGSGEIKYNEATRKIEWTLNKMPTSVRSIGVNFEVTVTPVEADKGKQITLTENTILQAQDKSTTGAITRMVLPLTSNLDGDPMAEGKGIVK</sequence>